<dbReference type="Proteomes" id="UP000029669">
    <property type="component" value="Chromosome"/>
</dbReference>
<dbReference type="OrthoDB" id="1729983at2"/>
<organism evidence="1 2">
    <name type="scientific">Thermoanaerobacter kivui</name>
    <name type="common">Acetogenium kivui</name>
    <dbReference type="NCBI Taxonomy" id="2325"/>
    <lineage>
        <taxon>Bacteria</taxon>
        <taxon>Bacillati</taxon>
        <taxon>Bacillota</taxon>
        <taxon>Clostridia</taxon>
        <taxon>Thermoanaerobacterales</taxon>
        <taxon>Thermoanaerobacteraceae</taxon>
        <taxon>Thermoanaerobacter</taxon>
    </lineage>
</organism>
<dbReference type="AlphaFoldDB" id="A0A097AQA6"/>
<sequence length="60" mass="6524">MEAVLPMNGFMELTEEDLMMIDGGKGFLHGAGFWIGLIDMAIDFGNGVVDGFKDGLNAWK</sequence>
<evidence type="ECO:0008006" key="3">
    <source>
        <dbReference type="Google" id="ProtNLM"/>
    </source>
</evidence>
<dbReference type="RefSeq" id="WP_049684802.1">
    <property type="nucleotide sequence ID" value="NZ_CP009170.1"/>
</dbReference>
<evidence type="ECO:0000313" key="2">
    <source>
        <dbReference type="Proteomes" id="UP000029669"/>
    </source>
</evidence>
<dbReference type="KEGG" id="tki:TKV_c07890"/>
<accession>A0A097AQA6</accession>
<dbReference type="EMBL" id="CP009170">
    <property type="protein sequence ID" value="AIS51972.1"/>
    <property type="molecule type" value="Genomic_DNA"/>
</dbReference>
<dbReference type="NCBIfam" id="NF038034">
    <property type="entry name" value="lactGbeta_entB"/>
    <property type="match status" value="1"/>
</dbReference>
<protein>
    <recommendedName>
        <fullName evidence="3">Bacteriocin-type signal sequence</fullName>
    </recommendedName>
</protein>
<gene>
    <name evidence="1" type="ORF">TKV_c07890</name>
</gene>
<name>A0A097AQA6_THEKI</name>
<evidence type="ECO:0000313" key="1">
    <source>
        <dbReference type="EMBL" id="AIS51972.1"/>
    </source>
</evidence>
<proteinExistence type="predicted"/>
<reference evidence="2" key="1">
    <citation type="journal article" date="2015" name="Genome Announc.">
        <title>Whole-Genome Sequences of 80 Environmental and Clinical Isolates of Burkholderia pseudomallei.</title>
        <authorList>
            <person name="Johnson S.L."/>
            <person name="Baker A.L."/>
            <person name="Chain P.S."/>
            <person name="Currie B.J."/>
            <person name="Daligault H.E."/>
            <person name="Davenport K.W."/>
            <person name="Davis C.B."/>
            <person name="Inglis T.J."/>
            <person name="Kaestli M."/>
            <person name="Koren S."/>
            <person name="Mayo M."/>
            <person name="Merritt A.J."/>
            <person name="Price E.P."/>
            <person name="Sarovich D.S."/>
            <person name="Warner J."/>
            <person name="Rosovitz M.J."/>
        </authorList>
    </citation>
    <scope>NUCLEOTIDE SEQUENCE [LARGE SCALE GENOMIC DNA]</scope>
    <source>
        <strain evidence="2">DSM 2030</strain>
    </source>
</reference>
<keyword evidence="2" id="KW-1185">Reference proteome</keyword>
<dbReference type="HOGENOM" id="CLU_2940323_0_0_9"/>